<accession>A0A4R1QT27</accession>
<keyword evidence="1" id="KW-0812">Transmembrane</keyword>
<evidence type="ECO:0000256" key="1">
    <source>
        <dbReference type="SAM" id="Phobius"/>
    </source>
</evidence>
<reference evidence="3 4" key="1">
    <citation type="submission" date="2019-03" db="EMBL/GenBank/DDBJ databases">
        <title>Genomic Encyclopedia of Type Strains, Phase IV (KMG-IV): sequencing the most valuable type-strain genomes for metagenomic binning, comparative biology and taxonomic classification.</title>
        <authorList>
            <person name="Goeker M."/>
        </authorList>
    </citation>
    <scope>NUCLEOTIDE SEQUENCE [LARGE SCALE GENOMIC DNA]</scope>
    <source>
        <strain evidence="3 4">DSM 100556</strain>
    </source>
</reference>
<feature type="domain" description="Putative zinc-finger" evidence="2">
    <location>
        <begin position="3"/>
        <end position="36"/>
    </location>
</feature>
<dbReference type="STRING" id="1469948.GCA_000732725_01141"/>
<keyword evidence="1" id="KW-0472">Membrane</keyword>
<dbReference type="Proteomes" id="UP000295718">
    <property type="component" value="Unassembled WGS sequence"/>
</dbReference>
<dbReference type="AlphaFoldDB" id="A0A4R1QT27"/>
<evidence type="ECO:0000313" key="4">
    <source>
        <dbReference type="Proteomes" id="UP000295718"/>
    </source>
</evidence>
<dbReference type="OrthoDB" id="9808253at2"/>
<dbReference type="RefSeq" id="WP_031389867.1">
    <property type="nucleotide sequence ID" value="NZ_JPNB01000001.1"/>
</dbReference>
<protein>
    <submittedName>
        <fullName evidence="3">Putative zinc finger protein</fullName>
    </submittedName>
</protein>
<comment type="caution">
    <text evidence="3">The sequence shown here is derived from an EMBL/GenBank/DDBJ whole genome shotgun (WGS) entry which is preliminary data.</text>
</comment>
<gene>
    <name evidence="3" type="ORF">EDD76_11445</name>
</gene>
<keyword evidence="4" id="KW-1185">Reference proteome</keyword>
<feature type="transmembrane region" description="Helical" evidence="1">
    <location>
        <begin position="84"/>
        <end position="106"/>
    </location>
</feature>
<sequence length="107" mass="12283">MNCKDIDKMIPAFLNKELSGRELNDFMEHISGCPECKEELSIQFLVLEGMASLQDGSTFDLQKKLDKQLEEARRKLKIRKGIHFLVYGLEILAIITMITIIVLIMIL</sequence>
<organism evidence="3 4">
    <name type="scientific">Kineothrix alysoides</name>
    <dbReference type="NCBI Taxonomy" id="1469948"/>
    <lineage>
        <taxon>Bacteria</taxon>
        <taxon>Bacillati</taxon>
        <taxon>Bacillota</taxon>
        <taxon>Clostridia</taxon>
        <taxon>Lachnospirales</taxon>
        <taxon>Lachnospiraceae</taxon>
        <taxon>Kineothrix</taxon>
    </lineage>
</organism>
<dbReference type="EMBL" id="SLUO01000014">
    <property type="protein sequence ID" value="TCL55635.1"/>
    <property type="molecule type" value="Genomic_DNA"/>
</dbReference>
<evidence type="ECO:0000313" key="3">
    <source>
        <dbReference type="EMBL" id="TCL55635.1"/>
    </source>
</evidence>
<dbReference type="InterPro" id="IPR027383">
    <property type="entry name" value="Znf_put"/>
</dbReference>
<proteinExistence type="predicted"/>
<keyword evidence="1" id="KW-1133">Transmembrane helix</keyword>
<dbReference type="Pfam" id="PF13490">
    <property type="entry name" value="zf-HC2"/>
    <property type="match status" value="1"/>
</dbReference>
<evidence type="ECO:0000259" key="2">
    <source>
        <dbReference type="Pfam" id="PF13490"/>
    </source>
</evidence>
<name>A0A4R1QT27_9FIRM</name>